<dbReference type="Pfam" id="PF03837">
    <property type="entry name" value="RecT"/>
    <property type="match status" value="1"/>
</dbReference>
<accession>B6GAM9</accession>
<dbReference type="RefSeq" id="WP_006720782.1">
    <property type="nucleotide sequence ID" value="NZ_CP085935.1"/>
</dbReference>
<sequence length="270" mass="30022">MNQIVKFTDDSGLAVQVTPDDVRRYICENATEKEVGLFLQLCQTQRLNPFVKDAYLVKYGGAPASMITSYQVFNRRACRDANYDGIKSGVVVLRDGDVVHKRGAACYKKAGEELIGGWAEVRFKDGRETAYAEVALDDYSTGKSNWAKMPGVMIEKCAKAAAWRLAFPDTFQGMYAAEEMDQAQQPEQVRAQAEQPVDLQPIRELFKPYCEHFGITPAEGMTAVCGAVGAEGMHSMTEQQARRARAWMEEEMAAPAVEAEYEVVDEGEVF</sequence>
<dbReference type="GeneID" id="98001915"/>
<dbReference type="Proteomes" id="UP000003560">
    <property type="component" value="Unassembled WGS sequence"/>
</dbReference>
<evidence type="ECO:0000313" key="1">
    <source>
        <dbReference type="EMBL" id="EEA90665.1"/>
    </source>
</evidence>
<gene>
    <name evidence="1" type="primary">bet</name>
    <name evidence="1" type="ORF">COLSTE_01129</name>
</gene>
<organism evidence="1 2">
    <name type="scientific">Collinsella stercoris DSM 13279</name>
    <dbReference type="NCBI Taxonomy" id="445975"/>
    <lineage>
        <taxon>Bacteria</taxon>
        <taxon>Bacillati</taxon>
        <taxon>Actinomycetota</taxon>
        <taxon>Coriobacteriia</taxon>
        <taxon>Coriobacteriales</taxon>
        <taxon>Coriobacteriaceae</taxon>
        <taxon>Collinsella</taxon>
    </lineage>
</organism>
<dbReference type="GO" id="GO:0003677">
    <property type="term" value="F:DNA binding"/>
    <property type="evidence" value="ECO:0007669"/>
    <property type="project" value="InterPro"/>
</dbReference>
<comment type="caution">
    <text evidence="1">The sequence shown here is derived from an EMBL/GenBank/DDBJ whole genome shotgun (WGS) entry which is preliminary data.</text>
</comment>
<name>B6GAM9_9ACTN</name>
<proteinExistence type="predicted"/>
<protein>
    <submittedName>
        <fullName evidence="1">Phage recombination protein Bet</fullName>
    </submittedName>
</protein>
<dbReference type="GO" id="GO:0006310">
    <property type="term" value="P:DNA recombination"/>
    <property type="evidence" value="ECO:0007669"/>
    <property type="project" value="InterPro"/>
</dbReference>
<dbReference type="OrthoDB" id="3191611at2"/>
<dbReference type="STRING" id="445975.COLSTE_01129"/>
<dbReference type="InterPro" id="IPR010183">
    <property type="entry name" value="Phage_lambda_Bet"/>
</dbReference>
<dbReference type="NCBIfam" id="TIGR01913">
    <property type="entry name" value="bet_lambda"/>
    <property type="match status" value="1"/>
</dbReference>
<dbReference type="eggNOG" id="COG3723">
    <property type="taxonomic scope" value="Bacteria"/>
</dbReference>
<evidence type="ECO:0000313" key="2">
    <source>
        <dbReference type="Proteomes" id="UP000003560"/>
    </source>
</evidence>
<reference evidence="1 2" key="2">
    <citation type="submission" date="2008-10" db="EMBL/GenBank/DDBJ databases">
        <authorList>
            <person name="Fulton L."/>
            <person name="Clifton S."/>
            <person name="Fulton B."/>
            <person name="Xu J."/>
            <person name="Minx P."/>
            <person name="Pepin K.H."/>
            <person name="Johnson M."/>
            <person name="Thiruvilangam P."/>
            <person name="Bhonagiri V."/>
            <person name="Nash W.E."/>
            <person name="Mardis E.R."/>
            <person name="Wilson R.K."/>
        </authorList>
    </citation>
    <scope>NUCLEOTIDE SEQUENCE [LARGE SCALE GENOMIC DNA]</scope>
    <source>
        <strain evidence="1 2">DSM 13279</strain>
    </source>
</reference>
<dbReference type="InterPro" id="IPR018330">
    <property type="entry name" value="RecT_fam"/>
</dbReference>
<dbReference type="AlphaFoldDB" id="B6GAM9"/>
<reference evidence="1 2" key="1">
    <citation type="submission" date="2008-10" db="EMBL/GenBank/DDBJ databases">
        <title>Draft genome sequence of Collinsella stercoris (DSM 13279).</title>
        <authorList>
            <person name="Sudarsanam P."/>
            <person name="Ley R."/>
            <person name="Guruge J."/>
            <person name="Turnbaugh P.J."/>
            <person name="Mahowald M."/>
            <person name="Liep D."/>
            <person name="Gordon J."/>
        </authorList>
    </citation>
    <scope>NUCLEOTIDE SEQUENCE [LARGE SCALE GENOMIC DNA]</scope>
    <source>
        <strain evidence="1 2">DSM 13279</strain>
    </source>
</reference>
<keyword evidence="2" id="KW-1185">Reference proteome</keyword>
<dbReference type="HOGENOM" id="CLU_1029379_0_0_11"/>
<dbReference type="EMBL" id="ABXJ01000065">
    <property type="protein sequence ID" value="EEA90665.1"/>
    <property type="molecule type" value="Genomic_DNA"/>
</dbReference>